<keyword evidence="13" id="KW-1185">Reference proteome</keyword>
<dbReference type="PANTHER" id="PTHR24006">
    <property type="entry name" value="UBIQUITIN CARBOXYL-TERMINAL HYDROLASE"/>
    <property type="match status" value="1"/>
</dbReference>
<name>A0A9N8EJX1_9STRA</name>
<dbReference type="InterPro" id="IPR018200">
    <property type="entry name" value="USP_CS"/>
</dbReference>
<evidence type="ECO:0000256" key="5">
    <source>
        <dbReference type="ARBA" id="ARBA00022670"/>
    </source>
</evidence>
<feature type="compositionally biased region" description="Low complexity" evidence="10">
    <location>
        <begin position="1789"/>
        <end position="1814"/>
    </location>
</feature>
<dbReference type="SUPFAM" id="SSF54001">
    <property type="entry name" value="Cysteine proteinases"/>
    <property type="match status" value="1"/>
</dbReference>
<dbReference type="InterPro" id="IPR001394">
    <property type="entry name" value="Peptidase_C19_UCH"/>
</dbReference>
<sequence>MAGGGKRSPRRNRRDGPKRELFAGVADAVGDTSPILDPNRDNDEAVDCTSPSPPPKRKKNRKDDLDDYQDDLNYNFASDGQEMFASVDDDNHVVEHASGAMTGGYEPPVVSTFKLTRYRATKSSGSSKSDNSNNTTRSTRSGVAGSTTKKDETKSSNGKKNQRSRSVLEEKLDELIEQAEYELTIDPYRGMIFDATNDDDAKVKNPWKACLEKEQANSKRFQDRMEHILNRNKGEPADQADAWVEETLRCNCPSALAWTEEGIKKDRQAAKRKTSKKRKANSDEEQLQPPPLAQRPMGVTVPCDYNPYCTCSMGGVFNTIWQEKAEQILQEKLQQRKNAEELWQAQKDQENKDKNAPKPRILGMPQPAKKPRPPTATRPANGEVVEVQDSDDDSMDVESAAVDAKKVANDDAKPAAIDDDPAVDVDTNVEYGPEATKLLQALRPSITVQTETIQEYLVFLLSSLPHTDQKTHELSVDGLLKIYNDWQQSLIFQNPVDQEEPRMKDDDDTTSLGGTIKIAQPVGLSNLGATCYLNSQLQCLAQNQAFLAGLFSWRSQEDKGDNHAGVMNAVLTNLQSLLAQMVEGSKKTVTTIDFSTALGLEHDEQQDPNEFARLLFERMHESFQQQPSLATLLPSLFEGVTTYETTCLTCKRVSIRKEKFMDLTLAIVDYEKKPKGLIGRTTKTIMDFFGYSNCSADTDLEYCLKNYLSTEEFTGDNQYFCGTCGCKRDATRETKLGELPPVLNFQLSRYVFDMKTLTKKKLTKEVLLPRKLRVPVKVSDAVGERIDNKEYVLCAVMKHHGNSAYRGHYVAEVQDFLSGQWYEFNDEEVKLLEKGPTCSYDPSDLPEDTDDDDGPSKRPKGPKLTGSSDAYNMYYVEASYLAKTAVQRFQELESQQHRLIQITKEEMTPAPGDFIQSVAAGRNDHYGELFDMCMKEQKAFRRLQKRKNNLKKELFLLPAKPSEKAPPVWVSAELFQRFVSGTDRLEDIFGMPAGESLLRHKHLLCNHDNPGLDPRIARKGKLLPRYMYDSYIRLLEKEHRHYLIDVRDEEYDAESPKATNLVEVNDCVITPTTNMQCEECSKSYQERLREQLDRVQILKRVYEQIKDTDEDVAIRDIWEDDDSSDDEESSEFAFVVMKTNMTKLRKSIESGLFKALANQTATTSKSPRSNTLTIDVDSDKRSDEASNHASTASSLSEGLYALDLSVFSPDSLTITSGLDSRINEEITCSHGNTMLAAAGSKGKVRWVRPALWDDILKILPDAIEHKIILNGKDAGEDARKGCSLCKREKRDKDKFDQGLRQWFDDGKRRGDAELGDLFRDARTDATLNKFGGLITNEITLADIQGEEYVPVSVQDISLWRQLMQQVERGRQKKLDAKKIQSKLEELLVERVPHWPRFQTAPLEGGFLSRLKCIRHSSTLPIFEAVSSEPGGSPLDQVEDTDDTWQLKGIKLMEKTQYENFKESIANLCKVLASTTDNGEAPTHKAGTIDLCDDDDDQPPTVRVVAADDKPSKDKDGQDEGTVIKISVASALVSLLVSPRLCLEEGCCQEFQPVDFPATPQKTPEPDTIVISEDEKDEKGSSTFSCQVFEVKADHAIDDAVSDLLEAQVWPGMDNAPVEDSFAPRRSTRNRRSKFPFKSILQKDVIDVGWHHNLAAVRTFLMQVIDNFPLDQKLVLVVAQERFENNGERQRPRPLPELLFDKNDQVLQDVYEKWAEGASADKIVEPNKCLVLLRQDDPSSSIPQATLMDACLEMSNAMSEEKEEENGGKKGKGKAAERGFRGTLLSSFRSSATTVTTTTEESTACTGTLTTATTTVDKDGVADEGETGADEEEARKGDVPVVEEPVVEKVPADIKESNKISDDDSSSEKKLETEPKKPRTAGKGRNDTEDKERSPRRSRNAKSGRSVLETVGGKEEKVNKVADRLKEIAPSAARAFAAAEAAFNQHPDATVDFAVNVASNLVWTLDD</sequence>
<evidence type="ECO:0000256" key="8">
    <source>
        <dbReference type="ARBA" id="ARBA00022807"/>
    </source>
</evidence>
<feature type="compositionally biased region" description="Basic and acidic residues" evidence="10">
    <location>
        <begin position="1177"/>
        <end position="1186"/>
    </location>
</feature>
<feature type="region of interest" description="Disordered" evidence="10">
    <location>
        <begin position="263"/>
        <end position="298"/>
    </location>
</feature>
<feature type="compositionally biased region" description="Polar residues" evidence="10">
    <location>
        <begin position="1159"/>
        <end position="1173"/>
    </location>
</feature>
<dbReference type="PROSITE" id="PS00973">
    <property type="entry name" value="USP_2"/>
    <property type="match status" value="1"/>
</dbReference>
<dbReference type="PROSITE" id="PS00972">
    <property type="entry name" value="USP_1"/>
    <property type="match status" value="1"/>
</dbReference>
<dbReference type="GO" id="GO:0016579">
    <property type="term" value="P:protein deubiquitination"/>
    <property type="evidence" value="ECO:0007669"/>
    <property type="project" value="InterPro"/>
</dbReference>
<evidence type="ECO:0000256" key="9">
    <source>
        <dbReference type="ARBA" id="ARBA00023242"/>
    </source>
</evidence>
<feature type="domain" description="USP" evidence="11">
    <location>
        <begin position="522"/>
        <end position="878"/>
    </location>
</feature>
<dbReference type="Pfam" id="PF00443">
    <property type="entry name" value="UCH"/>
    <property type="match status" value="1"/>
</dbReference>
<feature type="compositionally biased region" description="Basic residues" evidence="10">
    <location>
        <begin position="270"/>
        <end position="279"/>
    </location>
</feature>
<feature type="compositionally biased region" description="Acidic residues" evidence="10">
    <location>
        <begin position="1821"/>
        <end position="1831"/>
    </location>
</feature>
<feature type="region of interest" description="Disordered" evidence="10">
    <location>
        <begin position="1"/>
        <end position="81"/>
    </location>
</feature>
<evidence type="ECO:0000313" key="13">
    <source>
        <dbReference type="Proteomes" id="UP001153069"/>
    </source>
</evidence>
<feature type="compositionally biased region" description="Basic and acidic residues" evidence="10">
    <location>
        <begin position="1883"/>
        <end position="1894"/>
    </location>
</feature>
<evidence type="ECO:0000256" key="4">
    <source>
        <dbReference type="ARBA" id="ARBA00012759"/>
    </source>
</evidence>
<protein>
    <recommendedName>
        <fullName evidence="4">ubiquitinyl hydrolase 1</fullName>
        <ecNumber evidence="4">3.4.19.12</ecNumber>
    </recommendedName>
</protein>
<keyword evidence="9" id="KW-0539">Nucleus</keyword>
<evidence type="ECO:0000256" key="10">
    <source>
        <dbReference type="SAM" id="MobiDB-lite"/>
    </source>
</evidence>
<evidence type="ECO:0000259" key="11">
    <source>
        <dbReference type="PROSITE" id="PS50235"/>
    </source>
</evidence>
<comment type="caution">
    <text evidence="12">The sequence shown here is derived from an EMBL/GenBank/DDBJ whole genome shotgun (WGS) entry which is preliminary data.</text>
</comment>
<dbReference type="Gene3D" id="3.90.70.10">
    <property type="entry name" value="Cysteine proteinases"/>
    <property type="match status" value="1"/>
</dbReference>
<feature type="region of interest" description="Disordered" evidence="10">
    <location>
        <begin position="344"/>
        <end position="381"/>
    </location>
</feature>
<keyword evidence="7 12" id="KW-0378">Hydrolase</keyword>
<feature type="region of interest" description="Disordered" evidence="10">
    <location>
        <begin position="119"/>
        <end position="167"/>
    </location>
</feature>
<feature type="region of interest" description="Disordered" evidence="10">
    <location>
        <begin position="1756"/>
        <end position="1914"/>
    </location>
</feature>
<dbReference type="GO" id="GO:0004843">
    <property type="term" value="F:cysteine-type deubiquitinase activity"/>
    <property type="evidence" value="ECO:0007669"/>
    <property type="project" value="UniProtKB-EC"/>
</dbReference>
<dbReference type="GO" id="GO:0005634">
    <property type="term" value="C:nucleus"/>
    <property type="evidence" value="ECO:0007669"/>
    <property type="project" value="UniProtKB-SubCell"/>
</dbReference>
<feature type="compositionally biased region" description="Basic and acidic residues" evidence="10">
    <location>
        <begin position="347"/>
        <end position="356"/>
    </location>
</feature>
<feature type="compositionally biased region" description="Basic and acidic residues" evidence="10">
    <location>
        <begin position="1845"/>
        <end position="1876"/>
    </location>
</feature>
<comment type="catalytic activity">
    <reaction evidence="1">
        <text>Thiol-dependent hydrolysis of ester, thioester, amide, peptide and isopeptide bonds formed by the C-terminal Gly of ubiquitin (a 76-residue protein attached to proteins as an intracellular targeting signal).</text>
        <dbReference type="EC" id="3.4.19.12"/>
    </reaction>
</comment>
<dbReference type="EC" id="3.4.19.12" evidence="4"/>
<dbReference type="OrthoDB" id="40688at2759"/>
<feature type="compositionally biased region" description="Acidic residues" evidence="10">
    <location>
        <begin position="844"/>
        <end position="853"/>
    </location>
</feature>
<keyword evidence="8" id="KW-0788">Thiol protease</keyword>
<accession>A0A9N8EJX1</accession>
<organism evidence="12 13">
    <name type="scientific">Seminavis robusta</name>
    <dbReference type="NCBI Taxonomy" id="568900"/>
    <lineage>
        <taxon>Eukaryota</taxon>
        <taxon>Sar</taxon>
        <taxon>Stramenopiles</taxon>
        <taxon>Ochrophyta</taxon>
        <taxon>Bacillariophyta</taxon>
        <taxon>Bacillariophyceae</taxon>
        <taxon>Bacillariophycidae</taxon>
        <taxon>Naviculales</taxon>
        <taxon>Naviculaceae</taxon>
        <taxon>Seminavis</taxon>
    </lineage>
</organism>
<dbReference type="InterPro" id="IPR038765">
    <property type="entry name" value="Papain-like_cys_pep_sf"/>
</dbReference>
<evidence type="ECO:0000313" key="12">
    <source>
        <dbReference type="EMBL" id="CAB9522452.1"/>
    </source>
</evidence>
<keyword evidence="5" id="KW-0645">Protease</keyword>
<dbReference type="GO" id="GO:0005829">
    <property type="term" value="C:cytosol"/>
    <property type="evidence" value="ECO:0007669"/>
    <property type="project" value="TreeGrafter"/>
</dbReference>
<dbReference type="InterPro" id="IPR050164">
    <property type="entry name" value="Peptidase_C19"/>
</dbReference>
<feature type="region of interest" description="Disordered" evidence="10">
    <location>
        <begin position="1476"/>
        <end position="1497"/>
    </location>
</feature>
<reference evidence="12" key="1">
    <citation type="submission" date="2020-06" db="EMBL/GenBank/DDBJ databases">
        <authorList>
            <consortium name="Plant Systems Biology data submission"/>
        </authorList>
    </citation>
    <scope>NUCLEOTIDE SEQUENCE</scope>
    <source>
        <strain evidence="12">D6</strain>
    </source>
</reference>
<feature type="region of interest" description="Disordered" evidence="10">
    <location>
        <begin position="835"/>
        <end position="865"/>
    </location>
</feature>
<proteinExistence type="inferred from homology"/>
<evidence type="ECO:0000256" key="7">
    <source>
        <dbReference type="ARBA" id="ARBA00022801"/>
    </source>
</evidence>
<dbReference type="PROSITE" id="PS50235">
    <property type="entry name" value="USP_3"/>
    <property type="match status" value="1"/>
</dbReference>
<comment type="subcellular location">
    <subcellularLocation>
        <location evidence="2">Nucleus</location>
    </subcellularLocation>
</comment>
<feature type="region of interest" description="Disordered" evidence="10">
    <location>
        <begin position="1159"/>
        <end position="1190"/>
    </location>
</feature>
<dbReference type="Proteomes" id="UP001153069">
    <property type="component" value="Unassembled WGS sequence"/>
</dbReference>
<gene>
    <name evidence="12" type="ORF">SEMRO_1304_G261100.1</name>
</gene>
<dbReference type="PANTHER" id="PTHR24006:SF722">
    <property type="entry name" value="UBIQUITIN CARBOXYL-TERMINAL HYDROLASE 48"/>
    <property type="match status" value="1"/>
</dbReference>
<evidence type="ECO:0000256" key="2">
    <source>
        <dbReference type="ARBA" id="ARBA00004123"/>
    </source>
</evidence>
<dbReference type="GO" id="GO:0006508">
    <property type="term" value="P:proteolysis"/>
    <property type="evidence" value="ECO:0007669"/>
    <property type="project" value="UniProtKB-KW"/>
</dbReference>
<evidence type="ECO:0000256" key="3">
    <source>
        <dbReference type="ARBA" id="ARBA00009085"/>
    </source>
</evidence>
<feature type="compositionally biased region" description="Low complexity" evidence="10">
    <location>
        <begin position="121"/>
        <end position="142"/>
    </location>
</feature>
<keyword evidence="6" id="KW-0833">Ubl conjugation pathway</keyword>
<evidence type="ECO:0000256" key="6">
    <source>
        <dbReference type="ARBA" id="ARBA00022786"/>
    </source>
</evidence>
<dbReference type="EMBL" id="CAICTM010001302">
    <property type="protein sequence ID" value="CAB9522452.1"/>
    <property type="molecule type" value="Genomic_DNA"/>
</dbReference>
<dbReference type="InterPro" id="IPR028889">
    <property type="entry name" value="USP"/>
</dbReference>
<evidence type="ECO:0000256" key="1">
    <source>
        <dbReference type="ARBA" id="ARBA00000707"/>
    </source>
</evidence>
<comment type="similarity">
    <text evidence="3">Belongs to the peptidase C19 family.</text>
</comment>